<keyword evidence="2" id="KW-1185">Reference proteome</keyword>
<accession>A0A6G1FV66</accession>
<dbReference type="GeneID" id="54414521"/>
<protein>
    <submittedName>
        <fullName evidence="1 3">Uncharacterized protein</fullName>
    </submittedName>
</protein>
<organism evidence="1">
    <name type="scientific">Eremomyces bilateralis CBS 781.70</name>
    <dbReference type="NCBI Taxonomy" id="1392243"/>
    <lineage>
        <taxon>Eukaryota</taxon>
        <taxon>Fungi</taxon>
        <taxon>Dikarya</taxon>
        <taxon>Ascomycota</taxon>
        <taxon>Pezizomycotina</taxon>
        <taxon>Dothideomycetes</taxon>
        <taxon>Dothideomycetes incertae sedis</taxon>
        <taxon>Eremomycetales</taxon>
        <taxon>Eremomycetaceae</taxon>
        <taxon>Eremomyces</taxon>
    </lineage>
</organism>
<reference evidence="3" key="2">
    <citation type="submission" date="2020-04" db="EMBL/GenBank/DDBJ databases">
        <authorList>
            <consortium name="NCBI Genome Project"/>
        </authorList>
    </citation>
    <scope>NUCLEOTIDE SEQUENCE</scope>
    <source>
        <strain evidence="3">CBS 781.70</strain>
    </source>
</reference>
<sequence>MAGLPTVHAHWSIPMVRRFSGCSAQSACFDVTYKTRIPPFLLLPFYFVALVFFPFPSPLKPLNNCGHRESTTALHSSLAPCSPCVSGFAAFLSRRTPSGSPSQVLHSLYTALQSLLLVISFWRSSSAWITRYTSRFPRPFLSLSSVRLTISQNPNPTSSLSTLLPKFSRWPTISLTSFSRARGGPHTPRHWGPLIPFGHAESSASVHRHPQSESWKSVTRSTAYIDPRSLYHYFGRFAAYVALPGSWAEPV</sequence>
<name>A0A6G1FV66_9PEZI</name>
<gene>
    <name evidence="1 3" type="ORF">P152DRAFT_153747</name>
</gene>
<dbReference type="AlphaFoldDB" id="A0A6G1FV66"/>
<proteinExistence type="predicted"/>
<reference evidence="3" key="3">
    <citation type="submission" date="2025-04" db="UniProtKB">
        <authorList>
            <consortium name="RefSeq"/>
        </authorList>
    </citation>
    <scope>IDENTIFICATION</scope>
    <source>
        <strain evidence="3">CBS 781.70</strain>
    </source>
</reference>
<dbReference type="EMBL" id="ML975171">
    <property type="protein sequence ID" value="KAF1809598.1"/>
    <property type="molecule type" value="Genomic_DNA"/>
</dbReference>
<evidence type="ECO:0000313" key="1">
    <source>
        <dbReference type="EMBL" id="KAF1809598.1"/>
    </source>
</evidence>
<dbReference type="Proteomes" id="UP000504638">
    <property type="component" value="Unplaced"/>
</dbReference>
<evidence type="ECO:0000313" key="2">
    <source>
        <dbReference type="Proteomes" id="UP000504638"/>
    </source>
</evidence>
<reference evidence="1 3" key="1">
    <citation type="submission" date="2020-01" db="EMBL/GenBank/DDBJ databases">
        <authorList>
            <consortium name="DOE Joint Genome Institute"/>
            <person name="Haridas S."/>
            <person name="Albert R."/>
            <person name="Binder M."/>
            <person name="Bloem J."/>
            <person name="Labutti K."/>
            <person name="Salamov A."/>
            <person name="Andreopoulos B."/>
            <person name="Baker S.E."/>
            <person name="Barry K."/>
            <person name="Bills G."/>
            <person name="Bluhm B.H."/>
            <person name="Cannon C."/>
            <person name="Castanera R."/>
            <person name="Culley D.E."/>
            <person name="Daum C."/>
            <person name="Ezra D."/>
            <person name="Gonzalez J.B."/>
            <person name="Henrissat B."/>
            <person name="Kuo A."/>
            <person name="Liang C."/>
            <person name="Lipzen A."/>
            <person name="Lutzoni F."/>
            <person name="Magnuson J."/>
            <person name="Mondo S."/>
            <person name="Nolan M."/>
            <person name="Ohm R."/>
            <person name="Pangilinan J."/>
            <person name="Park H.-J."/>
            <person name="Ramirez L."/>
            <person name="Alfaro M."/>
            <person name="Sun H."/>
            <person name="Tritt A."/>
            <person name="Yoshinaga Y."/>
            <person name="Zwiers L.-H."/>
            <person name="Turgeon B.G."/>
            <person name="Goodwin S.B."/>
            <person name="Spatafora J.W."/>
            <person name="Crous P.W."/>
            <person name="Grigoriev I.V."/>
        </authorList>
    </citation>
    <scope>NUCLEOTIDE SEQUENCE</scope>
    <source>
        <strain evidence="1 3">CBS 781.70</strain>
    </source>
</reference>
<dbReference type="RefSeq" id="XP_033531229.1">
    <property type="nucleotide sequence ID" value="XM_033673951.1"/>
</dbReference>
<evidence type="ECO:0000313" key="3">
    <source>
        <dbReference type="RefSeq" id="XP_033531229.1"/>
    </source>
</evidence>